<protein>
    <recommendedName>
        <fullName evidence="6">NACHT domain-containing protein</fullName>
    </recommendedName>
</protein>
<feature type="domain" description="DUF7791" evidence="3">
    <location>
        <begin position="564"/>
        <end position="658"/>
    </location>
</feature>
<gene>
    <name evidence="4" type="ORF">AK830_g2449</name>
</gene>
<dbReference type="SUPFAM" id="SSF52540">
    <property type="entry name" value="P-loop containing nucleoside triphosphate hydrolases"/>
    <property type="match status" value="1"/>
</dbReference>
<dbReference type="AlphaFoldDB" id="A0A0N8H8B4"/>
<keyword evidence="1" id="KW-0677">Repeat</keyword>
<proteinExistence type="predicted"/>
<dbReference type="PANTHER" id="PTHR10039:SF5">
    <property type="entry name" value="NACHT DOMAIN-CONTAINING PROTEIN"/>
    <property type="match status" value="1"/>
</dbReference>
<dbReference type="EMBL" id="LKCW01000023">
    <property type="protein sequence ID" value="KPM44100.1"/>
    <property type="molecule type" value="Genomic_DNA"/>
</dbReference>
<sequence>MDPLSILSVVAATLQFVDFGQRLFSETWHIYRSASGQSLVLQNLSAVSTDISNLSKAVKETIAAQKHGVSVAGDADRELLRLCAECDAIAAKVLTVMPNVSTAFQKELAQDRQAVDRAVFREYESRCHAQNTKHWEQHFSNKLDTMIGMLSQTLETAGRSGPEQRQSQKQKTIEVTAADSMRRNSVRSQIAKRIWSADWKPDASLLTSFPQQTNVSVEELSSVICDSLRFDAMDNREEAITKAFDCTFQWVFDRVPQVSADGLPMWSSFPDWLEDNCGLPYWITGKPGSGKSTMMKFILNHPDLDHHLQGWSQGSALYKIKYYAWKPGAEMGRSVNGLLSTLLHQVLSINPALTPHVCPRRWSLFYATRELEEFPRWVSWELEESFARLLAYTRGNLRLVLFIDGLDEFDIAPVDLCKRIQSISSHSTVKVCVASRPWPQFSDAFASSPGLQMHLLTDADIQAFVRGHFHGVVAFRELNHLYQGGGDKLLADIVTKAKGVFLWTALVTQTLLENLVDGSSLPHLQQILDMMPSEIESLYDAIYAAIPPRLLPEVSAMMQLYVLAAQPLDWMTLWLADETRGGLTHPPKNLDLDQIQASLKRRLGARTRGILELVPQTQSVEYLHRTAAEWIAQPRVWEQMRSVSPPNFDAHFCLLQAETIRAEDATQTERFFLPGSPSFWRDVAKALHYASHVDPNVISDAALTAVADRFNDASSNTFASFIVLDTSTRPPWPSYESMEIQNVRANSFDGLAAQFAIGSYLRCKFDKNPLQVHQVSPKRSIPLLEQAIFGPQRD</sequence>
<evidence type="ECO:0000259" key="3">
    <source>
        <dbReference type="Pfam" id="PF25053"/>
    </source>
</evidence>
<keyword evidence="5" id="KW-1185">Reference proteome</keyword>
<evidence type="ECO:0000313" key="4">
    <source>
        <dbReference type="EMBL" id="KPM44100.1"/>
    </source>
</evidence>
<dbReference type="Proteomes" id="UP000050424">
    <property type="component" value="Unassembled WGS sequence"/>
</dbReference>
<dbReference type="InterPro" id="IPR056693">
    <property type="entry name" value="DUF7791"/>
</dbReference>
<name>A0A0N8H8B4_9HYPO</name>
<comment type="caution">
    <text evidence="4">The sequence shown here is derived from an EMBL/GenBank/DDBJ whole genome shotgun (WGS) entry which is preliminary data.</text>
</comment>
<dbReference type="Gene3D" id="3.40.50.300">
    <property type="entry name" value="P-loop containing nucleotide triphosphate hydrolases"/>
    <property type="match status" value="1"/>
</dbReference>
<evidence type="ECO:0000259" key="2">
    <source>
        <dbReference type="Pfam" id="PF24883"/>
    </source>
</evidence>
<feature type="domain" description="Nephrocystin 3-like N-terminal" evidence="2">
    <location>
        <begin position="268"/>
        <end position="436"/>
    </location>
</feature>
<accession>A0A0N8H8B4</accession>
<dbReference type="Pfam" id="PF25053">
    <property type="entry name" value="DUF7791"/>
    <property type="match status" value="1"/>
</dbReference>
<dbReference type="PANTHER" id="PTHR10039">
    <property type="entry name" value="AMELOGENIN"/>
    <property type="match status" value="1"/>
</dbReference>
<evidence type="ECO:0000256" key="1">
    <source>
        <dbReference type="ARBA" id="ARBA00022737"/>
    </source>
</evidence>
<dbReference type="STRING" id="78410.A0A0N8H8B4"/>
<reference evidence="4 5" key="1">
    <citation type="submission" date="2015-09" db="EMBL/GenBank/DDBJ databases">
        <title>Draft genome of a European isolate of the apple canker pathogen Neonectria ditissima.</title>
        <authorList>
            <person name="Gomez-Cortecero A."/>
            <person name="Harrison R.J."/>
            <person name="Armitage A.D."/>
        </authorList>
    </citation>
    <scope>NUCLEOTIDE SEQUENCE [LARGE SCALE GENOMIC DNA]</scope>
    <source>
        <strain evidence="4 5">R09/05</strain>
    </source>
</reference>
<evidence type="ECO:0008006" key="6">
    <source>
        <dbReference type="Google" id="ProtNLM"/>
    </source>
</evidence>
<evidence type="ECO:0000313" key="5">
    <source>
        <dbReference type="Proteomes" id="UP000050424"/>
    </source>
</evidence>
<organism evidence="4 5">
    <name type="scientific">Neonectria ditissima</name>
    <dbReference type="NCBI Taxonomy" id="78410"/>
    <lineage>
        <taxon>Eukaryota</taxon>
        <taxon>Fungi</taxon>
        <taxon>Dikarya</taxon>
        <taxon>Ascomycota</taxon>
        <taxon>Pezizomycotina</taxon>
        <taxon>Sordariomycetes</taxon>
        <taxon>Hypocreomycetidae</taxon>
        <taxon>Hypocreales</taxon>
        <taxon>Nectriaceae</taxon>
        <taxon>Neonectria</taxon>
    </lineage>
</organism>
<dbReference type="InterPro" id="IPR027417">
    <property type="entry name" value="P-loop_NTPase"/>
</dbReference>
<dbReference type="OrthoDB" id="443402at2759"/>
<dbReference type="InterPro" id="IPR056884">
    <property type="entry name" value="NPHP3-like_N"/>
</dbReference>
<dbReference type="Pfam" id="PF24883">
    <property type="entry name" value="NPHP3_N"/>
    <property type="match status" value="1"/>
</dbReference>